<dbReference type="RefSeq" id="NP_509661.1">
    <property type="nucleotide sequence ID" value="NM_077260.7"/>
</dbReference>
<dbReference type="STRING" id="6239.F21G4.4.2"/>
<dbReference type="PaxDb" id="6239-F21G4.4"/>
<keyword evidence="8" id="KW-1185">Reference proteome</keyword>
<evidence type="ECO:0000313" key="9">
    <source>
        <dbReference type="WormBase" id="F21G4.4"/>
    </source>
</evidence>
<dbReference type="PROSITE" id="PS50016">
    <property type="entry name" value="ZF_PHD_2"/>
    <property type="match status" value="1"/>
</dbReference>
<dbReference type="SMR" id="Q93548"/>
<evidence type="ECO:0000256" key="4">
    <source>
        <dbReference type="PROSITE-ProRule" id="PRU00146"/>
    </source>
</evidence>
<evidence type="ECO:0000313" key="8">
    <source>
        <dbReference type="Proteomes" id="UP000001940"/>
    </source>
</evidence>
<dbReference type="AlphaFoldDB" id="Q93548"/>
<dbReference type="GeneID" id="184793"/>
<dbReference type="SMART" id="SM00249">
    <property type="entry name" value="PHD"/>
    <property type="match status" value="1"/>
</dbReference>
<dbReference type="AGR" id="WB:WBGene00009025"/>
<dbReference type="WormBase" id="F21G4.4">
    <property type="protein sequence ID" value="CE09550"/>
    <property type="gene ID" value="WBGene00009025"/>
    <property type="gene designation" value="phf-34"/>
</dbReference>
<evidence type="ECO:0000256" key="1">
    <source>
        <dbReference type="ARBA" id="ARBA00022723"/>
    </source>
</evidence>
<keyword evidence="2 4" id="KW-0863">Zinc-finger</keyword>
<dbReference type="CTD" id="184793"/>
<dbReference type="InterPro" id="IPR013083">
    <property type="entry name" value="Znf_RING/FYVE/PHD"/>
</dbReference>
<evidence type="ECO:0000256" key="5">
    <source>
        <dbReference type="SAM" id="Coils"/>
    </source>
</evidence>
<dbReference type="SUPFAM" id="SSF57903">
    <property type="entry name" value="FYVE/PHD zinc finger"/>
    <property type="match status" value="1"/>
</dbReference>
<reference evidence="7 8" key="1">
    <citation type="journal article" date="1998" name="Science">
        <title>Genome sequence of the nematode C. elegans: a platform for investigating biology.</title>
        <authorList>
            <consortium name="The C. elegans sequencing consortium"/>
            <person name="Sulson J.E."/>
            <person name="Waterston R."/>
        </authorList>
    </citation>
    <scope>NUCLEOTIDE SEQUENCE [LARGE SCALE GENOMIC DNA]</scope>
    <source>
        <strain evidence="7 8">Bristol N2</strain>
    </source>
</reference>
<keyword evidence="3" id="KW-0862">Zinc</keyword>
<dbReference type="Proteomes" id="UP000001940">
    <property type="component" value="Chromosome X"/>
</dbReference>
<dbReference type="InterPro" id="IPR019787">
    <property type="entry name" value="Znf_PHD-finger"/>
</dbReference>
<dbReference type="InterPro" id="IPR001965">
    <property type="entry name" value="Znf_PHD"/>
</dbReference>
<dbReference type="InterPro" id="IPR011011">
    <property type="entry name" value="Znf_FYVE_PHD"/>
</dbReference>
<dbReference type="FunCoup" id="Q93548">
    <property type="interactions" value="227"/>
</dbReference>
<feature type="domain" description="PHD-type" evidence="6">
    <location>
        <begin position="199"/>
        <end position="246"/>
    </location>
</feature>
<dbReference type="HOGENOM" id="CLU_1129951_0_0_1"/>
<dbReference type="InParanoid" id="Q93548"/>
<dbReference type="Bgee" id="WBGene00009025">
    <property type="expression patterns" value="Expressed in pharyngeal muscle cell (C elegans) and 3 other cell types or tissues"/>
</dbReference>
<accession>Q93548</accession>
<dbReference type="eggNOG" id="KOG1973">
    <property type="taxonomic scope" value="Eukaryota"/>
</dbReference>
<dbReference type="UCSC" id="F21G4.4">
    <property type="organism name" value="c. elegans"/>
</dbReference>
<dbReference type="IntAct" id="Q93548">
    <property type="interactions" value="4"/>
</dbReference>
<dbReference type="OMA" id="TELCPTH"/>
<gene>
    <name evidence="7 9" type="primary">phf-34</name>
    <name evidence="7" type="ORF">CELE_F21G4.4</name>
    <name evidence="9" type="ORF">F21G4.4</name>
</gene>
<feature type="coiled-coil region" evidence="5">
    <location>
        <begin position="106"/>
        <end position="134"/>
    </location>
</feature>
<dbReference type="EMBL" id="BX284606">
    <property type="protein sequence ID" value="CAB02663.1"/>
    <property type="molecule type" value="Genomic_DNA"/>
</dbReference>
<dbReference type="OrthoDB" id="436852at2759"/>
<sequence>MDPNIPGPSNERGYDSIMDELCTGPVTVLEQALEQLERYPERGHLYLGPILFGPEPYKLRACKTCIRLARHGLSASRFTAEEIENMTELCPTHLDEQLSEERAKAKAALEAKLAKQLKQMQAKHRKEIKEAEMAKTIRSTKKTKVGKNGKIAKVDKKTAKTVKEKQVLDLPQPKIEINDEDIDQYILEQAAPKKKNVTRWICPTCDKSSKFGSCGCVGCGDWYHITCVGFKKAKEVPDKWACKYCK</sequence>
<evidence type="ECO:0000259" key="6">
    <source>
        <dbReference type="PROSITE" id="PS50016"/>
    </source>
</evidence>
<organism evidence="7 8">
    <name type="scientific">Caenorhabditis elegans</name>
    <dbReference type="NCBI Taxonomy" id="6239"/>
    <lineage>
        <taxon>Eukaryota</taxon>
        <taxon>Metazoa</taxon>
        <taxon>Ecdysozoa</taxon>
        <taxon>Nematoda</taxon>
        <taxon>Chromadorea</taxon>
        <taxon>Rhabditida</taxon>
        <taxon>Rhabditina</taxon>
        <taxon>Rhabditomorpha</taxon>
        <taxon>Rhabditoidea</taxon>
        <taxon>Rhabditidae</taxon>
        <taxon>Peloderinae</taxon>
        <taxon>Caenorhabditis</taxon>
    </lineage>
</organism>
<dbReference type="GO" id="GO:0008270">
    <property type="term" value="F:zinc ion binding"/>
    <property type="evidence" value="ECO:0007669"/>
    <property type="project" value="UniProtKB-KW"/>
</dbReference>
<evidence type="ECO:0000256" key="2">
    <source>
        <dbReference type="ARBA" id="ARBA00022771"/>
    </source>
</evidence>
<name>Q93548_CAEEL</name>
<proteinExistence type="predicted"/>
<protein>
    <submittedName>
        <fullName evidence="7">PHD-type domain-containing protein</fullName>
    </submittedName>
</protein>
<dbReference type="Gene3D" id="3.30.40.10">
    <property type="entry name" value="Zinc/RING finger domain, C3HC4 (zinc finger)"/>
    <property type="match status" value="1"/>
</dbReference>
<evidence type="ECO:0000313" key="7">
    <source>
        <dbReference type="EMBL" id="CAB02663.1"/>
    </source>
</evidence>
<keyword evidence="1" id="KW-0479">Metal-binding</keyword>
<dbReference type="KEGG" id="cel:CELE_F21G4.4"/>
<evidence type="ECO:0000256" key="3">
    <source>
        <dbReference type="ARBA" id="ARBA00022833"/>
    </source>
</evidence>
<keyword evidence="5" id="KW-0175">Coiled coil</keyword>
<dbReference type="PIR" id="T21215">
    <property type="entry name" value="T21215"/>
</dbReference>